<dbReference type="Proteomes" id="UP000192708">
    <property type="component" value="Unassembled WGS sequence"/>
</dbReference>
<reference evidence="1 2" key="1">
    <citation type="submission" date="2017-04" db="EMBL/GenBank/DDBJ databases">
        <authorList>
            <person name="Afonso C.L."/>
            <person name="Miller P.J."/>
            <person name="Scott M.A."/>
            <person name="Spackman E."/>
            <person name="Goraichik I."/>
            <person name="Dimitrov K.M."/>
            <person name="Suarez D.L."/>
            <person name="Swayne D.E."/>
        </authorList>
    </citation>
    <scope>NUCLEOTIDE SEQUENCE [LARGE SCALE GENOMIC DNA]</scope>
    <source>
        <strain evidence="1 2">VK13</strain>
    </source>
</reference>
<dbReference type="AlphaFoldDB" id="A0A1W1Y2T2"/>
<gene>
    <name evidence="1" type="ORF">SAMN06296008_101187</name>
</gene>
<dbReference type="SUPFAM" id="SSF52540">
    <property type="entry name" value="P-loop containing nucleoside triphosphate hydrolases"/>
    <property type="match status" value="1"/>
</dbReference>
<dbReference type="RefSeq" id="WP_084281982.1">
    <property type="nucleotide sequence ID" value="NZ_FWXJ01000001.1"/>
</dbReference>
<evidence type="ECO:0000313" key="1">
    <source>
        <dbReference type="EMBL" id="SMC30434.1"/>
    </source>
</evidence>
<accession>A0A1W1Y2T2</accession>
<name>A0A1W1Y2T2_9BURK</name>
<dbReference type="InterPro" id="IPR027417">
    <property type="entry name" value="P-loop_NTPase"/>
</dbReference>
<protein>
    <recommendedName>
        <fullName evidence="3">Mobilization protein</fullName>
    </recommendedName>
</protein>
<organism evidence="1 2">
    <name type="scientific">Polynucleobacter kasalickyi</name>
    <dbReference type="NCBI Taxonomy" id="1938817"/>
    <lineage>
        <taxon>Bacteria</taxon>
        <taxon>Pseudomonadati</taxon>
        <taxon>Pseudomonadota</taxon>
        <taxon>Betaproteobacteria</taxon>
        <taxon>Burkholderiales</taxon>
        <taxon>Burkholderiaceae</taxon>
        <taxon>Polynucleobacter</taxon>
    </lineage>
</organism>
<dbReference type="EMBL" id="FWXJ01000001">
    <property type="protein sequence ID" value="SMC30434.1"/>
    <property type="molecule type" value="Genomic_DNA"/>
</dbReference>
<dbReference type="STRING" id="1938817.SAMN06296008_101187"/>
<proteinExistence type="predicted"/>
<evidence type="ECO:0000313" key="2">
    <source>
        <dbReference type="Proteomes" id="UP000192708"/>
    </source>
</evidence>
<dbReference type="OrthoDB" id="69313at2"/>
<sequence>MATINFIGGEKGGVGKSVTSRLLAQYYIDHQMDFQGFDTDRSHQSFKRFYEDFTSNVVVDSFEGLDAIVHALESNPHANLIVDLAAQTSAPLAHWIKEANLLEVLLEMGVIVNFWHVMDDGKDSVELLEKLTKSYGAGPNYILVQNKGRGANFSILHQSESLKNAITLGAYLVEIPKLYESSMRKIDEANMSFWRAMNHQNAEGALSLIDRQRVKMWLKSCYAVLGGLPIQTVKTNLD</sequence>
<keyword evidence="2" id="KW-1185">Reference proteome</keyword>
<evidence type="ECO:0008006" key="3">
    <source>
        <dbReference type="Google" id="ProtNLM"/>
    </source>
</evidence>